<reference evidence="2 3" key="1">
    <citation type="submission" date="2016-11" db="EMBL/GenBank/DDBJ databases">
        <authorList>
            <person name="Jaros S."/>
            <person name="Januszkiewicz K."/>
            <person name="Wedrychowicz H."/>
        </authorList>
    </citation>
    <scope>NUCLEOTIDE SEQUENCE [LARGE SCALE GENOMIC DNA]</scope>
    <source>
        <strain evidence="2 3">DSM 16917</strain>
    </source>
</reference>
<name>A0A1M5NW30_9GAMM</name>
<proteinExistence type="predicted"/>
<dbReference type="InterPro" id="IPR011051">
    <property type="entry name" value="RmlC_Cupin_sf"/>
</dbReference>
<dbReference type="InterPro" id="IPR014710">
    <property type="entry name" value="RmlC-like_jellyroll"/>
</dbReference>
<evidence type="ECO:0000313" key="2">
    <source>
        <dbReference type="EMBL" id="SHG93741.1"/>
    </source>
</evidence>
<dbReference type="RefSeq" id="WP_067658416.1">
    <property type="nucleotide sequence ID" value="NZ_FQXG01000001.1"/>
</dbReference>
<dbReference type="OrthoDB" id="9798585at2"/>
<evidence type="ECO:0000313" key="3">
    <source>
        <dbReference type="Proteomes" id="UP000184268"/>
    </source>
</evidence>
<dbReference type="AlphaFoldDB" id="A0A1M5NW30"/>
<accession>A0A1M5NW30</accession>
<gene>
    <name evidence="2" type="ORF">SAMN02745129_1199</name>
</gene>
<protein>
    <submittedName>
        <fullName evidence="2">Cupin 2 domain-containing protein</fullName>
    </submittedName>
</protein>
<dbReference type="EMBL" id="FQXG01000001">
    <property type="protein sequence ID" value="SHG93741.1"/>
    <property type="molecule type" value="Genomic_DNA"/>
</dbReference>
<dbReference type="Pfam" id="PF07883">
    <property type="entry name" value="Cupin_2"/>
    <property type="match status" value="1"/>
</dbReference>
<dbReference type="CDD" id="cd06981">
    <property type="entry name" value="cupin_reut_a1446"/>
    <property type="match status" value="1"/>
</dbReference>
<dbReference type="STRING" id="299255.SAMN02745129_1199"/>
<feature type="domain" description="Cupin type-2" evidence="1">
    <location>
        <begin position="52"/>
        <end position="112"/>
    </location>
</feature>
<dbReference type="SUPFAM" id="SSF51182">
    <property type="entry name" value="RmlC-like cupins"/>
    <property type="match status" value="1"/>
</dbReference>
<evidence type="ECO:0000259" key="1">
    <source>
        <dbReference type="Pfam" id="PF07883"/>
    </source>
</evidence>
<dbReference type="Gene3D" id="2.60.120.10">
    <property type="entry name" value="Jelly Rolls"/>
    <property type="match status" value="1"/>
</dbReference>
<dbReference type="Proteomes" id="UP000184268">
    <property type="component" value="Unassembled WGS sequence"/>
</dbReference>
<organism evidence="2 3">
    <name type="scientific">Ferrimonas marina</name>
    <dbReference type="NCBI Taxonomy" id="299255"/>
    <lineage>
        <taxon>Bacteria</taxon>
        <taxon>Pseudomonadati</taxon>
        <taxon>Pseudomonadota</taxon>
        <taxon>Gammaproteobacteria</taxon>
        <taxon>Alteromonadales</taxon>
        <taxon>Ferrimonadaceae</taxon>
        <taxon>Ferrimonas</taxon>
    </lineage>
</organism>
<sequence length="130" mass="14498">MAREQRPVTPLGNLWQALPSALEQEVFDTLLETGQVKIERILSQGQSSPESGWYDQDQDEWVLLLKGAAVLAFDDGQEVRLAPGDHLLIPAHCRHRVVWTDPDHQSVWIAVFFADVETAGGDPSLLRKGD</sequence>
<keyword evidence="3" id="KW-1185">Reference proteome</keyword>
<dbReference type="InterPro" id="IPR013096">
    <property type="entry name" value="Cupin_2"/>
</dbReference>